<name>A0AA38M402_9CUCU</name>
<organism evidence="1 2">
    <name type="scientific">Zophobas morio</name>
    <dbReference type="NCBI Taxonomy" id="2755281"/>
    <lineage>
        <taxon>Eukaryota</taxon>
        <taxon>Metazoa</taxon>
        <taxon>Ecdysozoa</taxon>
        <taxon>Arthropoda</taxon>
        <taxon>Hexapoda</taxon>
        <taxon>Insecta</taxon>
        <taxon>Pterygota</taxon>
        <taxon>Neoptera</taxon>
        <taxon>Endopterygota</taxon>
        <taxon>Coleoptera</taxon>
        <taxon>Polyphaga</taxon>
        <taxon>Cucujiformia</taxon>
        <taxon>Tenebrionidae</taxon>
        <taxon>Zophobas</taxon>
    </lineage>
</organism>
<dbReference type="EMBL" id="JALNTZ010000008">
    <property type="protein sequence ID" value="KAJ3642576.1"/>
    <property type="molecule type" value="Genomic_DNA"/>
</dbReference>
<gene>
    <name evidence="1" type="ORF">Zmor_025340</name>
</gene>
<reference evidence="1" key="1">
    <citation type="journal article" date="2023" name="G3 (Bethesda)">
        <title>Whole genome assemblies of Zophobas morio and Tenebrio molitor.</title>
        <authorList>
            <person name="Kaur S."/>
            <person name="Stinson S.A."/>
            <person name="diCenzo G.C."/>
        </authorList>
    </citation>
    <scope>NUCLEOTIDE SEQUENCE</scope>
    <source>
        <strain evidence="1">QUZm001</strain>
    </source>
</reference>
<sequence>MQLIYSEFVRGGGNETAHSPERNVIYAGHQYKEDPTGLLILYNGRHSQDDRFITSDVNYNSGNMDCLHHTSTLDRSSVRLRPKCEIVVTVTDINIPYHERAIHSKFCTQGNFFKCFVKEVG</sequence>
<dbReference type="Proteomes" id="UP001168821">
    <property type="component" value="Unassembled WGS sequence"/>
</dbReference>
<accession>A0AA38M402</accession>
<evidence type="ECO:0000313" key="2">
    <source>
        <dbReference type="Proteomes" id="UP001168821"/>
    </source>
</evidence>
<keyword evidence="2" id="KW-1185">Reference proteome</keyword>
<proteinExistence type="predicted"/>
<evidence type="ECO:0000313" key="1">
    <source>
        <dbReference type="EMBL" id="KAJ3642576.1"/>
    </source>
</evidence>
<comment type="caution">
    <text evidence="1">The sequence shown here is derived from an EMBL/GenBank/DDBJ whole genome shotgun (WGS) entry which is preliminary data.</text>
</comment>
<protein>
    <submittedName>
        <fullName evidence="1">Uncharacterized protein</fullName>
    </submittedName>
</protein>
<dbReference type="AlphaFoldDB" id="A0AA38M402"/>